<dbReference type="Gene3D" id="1.25.40.20">
    <property type="entry name" value="Ankyrin repeat-containing domain"/>
    <property type="match status" value="1"/>
</dbReference>
<dbReference type="EMBL" id="MCGO01000095">
    <property type="protein sequence ID" value="ORY28367.1"/>
    <property type="molecule type" value="Genomic_DNA"/>
</dbReference>
<accession>A0A1Y2B1K3</accession>
<name>A0A1Y2B1K3_9FUNG</name>
<organism evidence="1 2">
    <name type="scientific">Rhizoclosmatium globosum</name>
    <dbReference type="NCBI Taxonomy" id="329046"/>
    <lineage>
        <taxon>Eukaryota</taxon>
        <taxon>Fungi</taxon>
        <taxon>Fungi incertae sedis</taxon>
        <taxon>Chytridiomycota</taxon>
        <taxon>Chytridiomycota incertae sedis</taxon>
        <taxon>Chytridiomycetes</taxon>
        <taxon>Chytridiales</taxon>
        <taxon>Chytriomycetaceae</taxon>
        <taxon>Rhizoclosmatium</taxon>
    </lineage>
</organism>
<sequence>MTRLLAASEKMAKVPTYLSKAIQLDRPKACAQLLGILRESTPYTKKELTTYLTEAIQGGKFKTLQVLLNDICMLDRESWLSLITLASSKGSHEMTSLLLKTGELIDQGWYIGSDLNTCEMQGWKIAMDSAIVRGKVAMVEYLMNISMEFKSLRVQSLILHHIQLAVQEGQTQILWILLDTPQSITMSSPTELSSSILQYYADRYEKDYKLTLDKDYVKNIRGRDTKGVLPIFRGLISHRKAKFSPSVGRNLLLLAATWNLSATYDFLEENGASLGDSVEPIVECLVRMIHATPHFEVPYSSLLMKLVHHEPTSKKLFEYNDGLLLRTMALPKFSQFLTRRGKPLWEQAVKLTPISIYADVLTRFPRFDEFSFAS</sequence>
<evidence type="ECO:0000313" key="2">
    <source>
        <dbReference type="Proteomes" id="UP000193642"/>
    </source>
</evidence>
<dbReference type="Proteomes" id="UP000193642">
    <property type="component" value="Unassembled WGS sequence"/>
</dbReference>
<comment type="caution">
    <text evidence="1">The sequence shown here is derived from an EMBL/GenBank/DDBJ whole genome shotgun (WGS) entry which is preliminary data.</text>
</comment>
<evidence type="ECO:0000313" key="1">
    <source>
        <dbReference type="EMBL" id="ORY28367.1"/>
    </source>
</evidence>
<dbReference type="SUPFAM" id="SSF48403">
    <property type="entry name" value="Ankyrin repeat"/>
    <property type="match status" value="1"/>
</dbReference>
<dbReference type="OrthoDB" id="2113654at2759"/>
<gene>
    <name evidence="1" type="ORF">BCR33DRAFT_595892</name>
</gene>
<reference evidence="1 2" key="1">
    <citation type="submission" date="2016-07" db="EMBL/GenBank/DDBJ databases">
        <title>Pervasive Adenine N6-methylation of Active Genes in Fungi.</title>
        <authorList>
            <consortium name="DOE Joint Genome Institute"/>
            <person name="Mondo S.J."/>
            <person name="Dannebaum R.O."/>
            <person name="Kuo R.C."/>
            <person name="Labutti K."/>
            <person name="Haridas S."/>
            <person name="Kuo A."/>
            <person name="Salamov A."/>
            <person name="Ahrendt S.R."/>
            <person name="Lipzen A."/>
            <person name="Sullivan W."/>
            <person name="Andreopoulos W.B."/>
            <person name="Clum A."/>
            <person name="Lindquist E."/>
            <person name="Daum C."/>
            <person name="Ramamoorthy G.K."/>
            <person name="Gryganskyi A."/>
            <person name="Culley D."/>
            <person name="Magnuson J.K."/>
            <person name="James T.Y."/>
            <person name="O'Malley M.A."/>
            <person name="Stajich J.E."/>
            <person name="Spatafora J.W."/>
            <person name="Visel A."/>
            <person name="Grigoriev I.V."/>
        </authorList>
    </citation>
    <scope>NUCLEOTIDE SEQUENCE [LARGE SCALE GENOMIC DNA]</scope>
    <source>
        <strain evidence="1 2">JEL800</strain>
    </source>
</reference>
<keyword evidence="2" id="KW-1185">Reference proteome</keyword>
<protein>
    <submittedName>
        <fullName evidence="1">Uncharacterized protein</fullName>
    </submittedName>
</protein>
<proteinExistence type="predicted"/>
<dbReference type="AlphaFoldDB" id="A0A1Y2B1K3"/>
<dbReference type="InterPro" id="IPR036770">
    <property type="entry name" value="Ankyrin_rpt-contain_sf"/>
</dbReference>